<evidence type="ECO:0000313" key="3">
    <source>
        <dbReference type="EMBL" id="SAL32519.1"/>
    </source>
</evidence>
<dbReference type="Pfam" id="PF13663">
    <property type="entry name" value="DUF4148"/>
    <property type="match status" value="1"/>
</dbReference>
<dbReference type="AlphaFoldDB" id="A0A158GLN1"/>
<feature type="region of interest" description="Disordered" evidence="1">
    <location>
        <begin position="66"/>
        <end position="90"/>
    </location>
</feature>
<comment type="caution">
    <text evidence="3">The sequence shown here is derived from an EMBL/GenBank/DDBJ whole genome shotgun (WGS) entry which is preliminary data.</text>
</comment>
<dbReference type="EMBL" id="FCNW02000007">
    <property type="protein sequence ID" value="SAL32519.1"/>
    <property type="molecule type" value="Genomic_DNA"/>
</dbReference>
<accession>A0A158GLN1</accession>
<evidence type="ECO:0000256" key="1">
    <source>
        <dbReference type="SAM" id="MobiDB-lite"/>
    </source>
</evidence>
<dbReference type="OrthoDB" id="9104200at2"/>
<evidence type="ECO:0000313" key="4">
    <source>
        <dbReference type="Proteomes" id="UP000054977"/>
    </source>
</evidence>
<dbReference type="Proteomes" id="UP000054977">
    <property type="component" value="Unassembled WGS sequence"/>
</dbReference>
<keyword evidence="4" id="KW-1185">Reference proteome</keyword>
<sequence>MKNLFVCLAVAAGVFAAPAVSFAQSNDPVTRAEVRADLVRVEQAGYNPSLASDPYYPQDIQAAEAKISRQDDQGKQSYGGVADTSSASGKPARVAMKSACVGPASFCNLYFGS</sequence>
<name>A0A158GLN1_9BURK</name>
<evidence type="ECO:0000256" key="2">
    <source>
        <dbReference type="SAM" id="SignalP"/>
    </source>
</evidence>
<keyword evidence="2" id="KW-0732">Signal</keyword>
<dbReference type="InterPro" id="IPR025421">
    <property type="entry name" value="DUF4148"/>
</dbReference>
<protein>
    <submittedName>
        <fullName evidence="3">Purine nucleoside phosphorylase</fullName>
    </submittedName>
</protein>
<feature type="chain" id="PRO_5011110845" evidence="2">
    <location>
        <begin position="24"/>
        <end position="113"/>
    </location>
</feature>
<reference evidence="3" key="1">
    <citation type="submission" date="2016-01" db="EMBL/GenBank/DDBJ databases">
        <authorList>
            <person name="Peeters C."/>
        </authorList>
    </citation>
    <scope>NUCLEOTIDE SEQUENCE [LARGE SCALE GENOMIC DNA]</scope>
    <source>
        <strain evidence="3">LMG 22934</strain>
    </source>
</reference>
<dbReference type="RefSeq" id="WP_087667118.1">
    <property type="nucleotide sequence ID" value="NZ_FCNW02000007.1"/>
</dbReference>
<feature type="signal peptide" evidence="2">
    <location>
        <begin position="1"/>
        <end position="23"/>
    </location>
</feature>
<gene>
    <name evidence="3" type="ORF">AWB65_02150</name>
</gene>
<organism evidence="3 4">
    <name type="scientific">Caballeronia humi</name>
    <dbReference type="NCBI Taxonomy" id="326474"/>
    <lineage>
        <taxon>Bacteria</taxon>
        <taxon>Pseudomonadati</taxon>
        <taxon>Pseudomonadota</taxon>
        <taxon>Betaproteobacteria</taxon>
        <taxon>Burkholderiales</taxon>
        <taxon>Burkholderiaceae</taxon>
        <taxon>Caballeronia</taxon>
    </lineage>
</organism>
<proteinExistence type="predicted"/>